<gene>
    <name evidence="3" type="ORF">AMS69_11195</name>
    <name evidence="4" type="ORF">GOC83_10965</name>
</gene>
<reference evidence="4" key="2">
    <citation type="submission" date="2019-12" db="EMBL/GenBank/DDBJ databases">
        <title>The whole-genome sequencing of Haloarcula japonica strain pws8.</title>
        <authorList>
            <person name="Verma D.K."/>
            <person name="Gopal K."/>
            <person name="Prasad E.S."/>
        </authorList>
    </citation>
    <scope>NUCLEOTIDE SEQUENCE</scope>
    <source>
        <strain evidence="4">Pws8</strain>
    </source>
</reference>
<evidence type="ECO:0000256" key="2">
    <source>
        <dbReference type="SAM" id="Phobius"/>
    </source>
</evidence>
<dbReference type="PATRIC" id="fig|1705562.3.peg.424"/>
<protein>
    <submittedName>
        <fullName evidence="3">Uncharacterized protein</fullName>
    </submittedName>
</protein>
<evidence type="ECO:0000313" key="3">
    <source>
        <dbReference type="EMBL" id="KOX93008.1"/>
    </source>
</evidence>
<feature type="region of interest" description="Disordered" evidence="1">
    <location>
        <begin position="66"/>
        <end position="85"/>
    </location>
</feature>
<reference evidence="3 5" key="1">
    <citation type="submission" date="2015-08" db="EMBL/GenBank/DDBJ databases">
        <title>Genomes of Isolates from Cabo Rojo, PR.</title>
        <authorList>
            <person name="Sanchez-Nieves R.L."/>
            <person name="Montalvo-Rodriguez R."/>
        </authorList>
    </citation>
    <scope>NUCLEOTIDE SEQUENCE [LARGE SCALE GENOMIC DNA]</scope>
    <source>
        <strain evidence="3 5">SL3</strain>
    </source>
</reference>
<dbReference type="Proteomes" id="UP000037729">
    <property type="component" value="Unassembled WGS sequence"/>
</dbReference>
<dbReference type="AlphaFoldDB" id="A0A0M9AJZ3"/>
<organism evidence="3 5">
    <name type="scientific">Haloarcula rubripromontorii</name>
    <dbReference type="NCBI Taxonomy" id="1705562"/>
    <lineage>
        <taxon>Archaea</taxon>
        <taxon>Methanobacteriati</taxon>
        <taxon>Methanobacteriota</taxon>
        <taxon>Stenosarchaea group</taxon>
        <taxon>Halobacteria</taxon>
        <taxon>Halobacteriales</taxon>
        <taxon>Haloarculaceae</taxon>
        <taxon>Haloarcula</taxon>
    </lineage>
</organism>
<sequence length="85" mass="9291">MPSNPNRKAAIGILAALSVAIVLYSLLIVQQILLGLLVAVVPWVLYLIVRFVFTLERIATALERLARDRESSDRGAETDGGVEDE</sequence>
<keyword evidence="2" id="KW-0812">Transmembrane</keyword>
<keyword evidence="2" id="KW-0472">Membrane</keyword>
<dbReference type="EMBL" id="WOWB01000001">
    <property type="protein sequence ID" value="NLV06647.1"/>
    <property type="molecule type" value="Genomic_DNA"/>
</dbReference>
<feature type="transmembrane region" description="Helical" evidence="2">
    <location>
        <begin position="9"/>
        <end position="27"/>
    </location>
</feature>
<name>A0A0M9AJZ3_9EURY</name>
<feature type="transmembrane region" description="Helical" evidence="2">
    <location>
        <begin position="33"/>
        <end position="53"/>
    </location>
</feature>
<feature type="compositionally biased region" description="Basic and acidic residues" evidence="1">
    <location>
        <begin position="66"/>
        <end position="77"/>
    </location>
</feature>
<evidence type="ECO:0000313" key="4">
    <source>
        <dbReference type="EMBL" id="NLV06647.1"/>
    </source>
</evidence>
<keyword evidence="2" id="KW-1133">Transmembrane helix</keyword>
<comment type="caution">
    <text evidence="3">The sequence shown here is derived from an EMBL/GenBank/DDBJ whole genome shotgun (WGS) entry which is preliminary data.</text>
</comment>
<dbReference type="STRING" id="1705562.AMS69_11195"/>
<proteinExistence type="predicted"/>
<dbReference type="OrthoDB" id="222644at2157"/>
<dbReference type="Pfam" id="PF26262">
    <property type="entry name" value="DUF8066"/>
    <property type="match status" value="1"/>
</dbReference>
<dbReference type="RefSeq" id="WP_053968149.1">
    <property type="nucleotide sequence ID" value="NZ_JAWJXX010000003.1"/>
</dbReference>
<keyword evidence="5" id="KW-1185">Reference proteome</keyword>
<evidence type="ECO:0000313" key="5">
    <source>
        <dbReference type="Proteomes" id="UP000037729"/>
    </source>
</evidence>
<evidence type="ECO:0000256" key="1">
    <source>
        <dbReference type="SAM" id="MobiDB-lite"/>
    </source>
</evidence>
<dbReference type="Proteomes" id="UP000610611">
    <property type="component" value="Unassembled WGS sequence"/>
</dbReference>
<dbReference type="EMBL" id="LIUF01000003">
    <property type="protein sequence ID" value="KOX93008.1"/>
    <property type="molecule type" value="Genomic_DNA"/>
</dbReference>
<dbReference type="InterPro" id="IPR058379">
    <property type="entry name" value="DUF8066"/>
</dbReference>
<accession>A0A0M9AJZ3</accession>